<reference evidence="1 2" key="1">
    <citation type="submission" date="2021-06" db="EMBL/GenBank/DDBJ databases">
        <authorList>
            <person name="Palmer J.M."/>
        </authorList>
    </citation>
    <scope>NUCLEOTIDE SEQUENCE [LARGE SCALE GENOMIC DNA]</scope>
    <source>
        <strain evidence="2">if_2019</strain>
        <tissue evidence="1">Muscle</tissue>
    </source>
</reference>
<protein>
    <submittedName>
        <fullName evidence="1">Uncharacterized protein</fullName>
    </submittedName>
</protein>
<comment type="caution">
    <text evidence="1">The sequence shown here is derived from an EMBL/GenBank/DDBJ whole genome shotgun (WGS) entry which is preliminary data.</text>
</comment>
<evidence type="ECO:0000313" key="2">
    <source>
        <dbReference type="Proteomes" id="UP001482620"/>
    </source>
</evidence>
<accession>A0ABV0ULQ3</accession>
<organism evidence="1 2">
    <name type="scientific">Ilyodon furcidens</name>
    <name type="common">goldbreast splitfin</name>
    <dbReference type="NCBI Taxonomy" id="33524"/>
    <lineage>
        <taxon>Eukaryota</taxon>
        <taxon>Metazoa</taxon>
        <taxon>Chordata</taxon>
        <taxon>Craniata</taxon>
        <taxon>Vertebrata</taxon>
        <taxon>Euteleostomi</taxon>
        <taxon>Actinopterygii</taxon>
        <taxon>Neopterygii</taxon>
        <taxon>Teleostei</taxon>
        <taxon>Neoteleostei</taxon>
        <taxon>Acanthomorphata</taxon>
        <taxon>Ovalentaria</taxon>
        <taxon>Atherinomorphae</taxon>
        <taxon>Cyprinodontiformes</taxon>
        <taxon>Goodeidae</taxon>
        <taxon>Ilyodon</taxon>
    </lineage>
</organism>
<dbReference type="EMBL" id="JAHRIQ010076265">
    <property type="protein sequence ID" value="MEQ2246165.1"/>
    <property type="molecule type" value="Genomic_DNA"/>
</dbReference>
<gene>
    <name evidence="1" type="ORF">ILYODFUR_035441</name>
</gene>
<keyword evidence="2" id="KW-1185">Reference proteome</keyword>
<evidence type="ECO:0000313" key="1">
    <source>
        <dbReference type="EMBL" id="MEQ2246165.1"/>
    </source>
</evidence>
<proteinExistence type="predicted"/>
<sequence>MLSGEEEKWNQLKMALPRLEELKTDSNWQVLLESCSHLLSAAGGEVPDENLYKLRVTDMALDAAINLEQWEEALRYGMKTLPAYK</sequence>
<name>A0ABV0ULQ3_9TELE</name>
<dbReference type="Proteomes" id="UP001482620">
    <property type="component" value="Unassembled WGS sequence"/>
</dbReference>
<dbReference type="Gene3D" id="1.25.40.970">
    <property type="match status" value="1"/>
</dbReference>